<keyword evidence="2" id="KW-1185">Reference proteome</keyword>
<comment type="caution">
    <text evidence="1">The sequence shown here is derived from an EMBL/GenBank/DDBJ whole genome shotgun (WGS) entry which is preliminary data.</text>
</comment>
<protein>
    <submittedName>
        <fullName evidence="1">Uncharacterized protein</fullName>
    </submittedName>
</protein>
<name>A0ACC3S2H1_9PEZI</name>
<evidence type="ECO:0000313" key="1">
    <source>
        <dbReference type="EMBL" id="KAK8192506.1"/>
    </source>
</evidence>
<evidence type="ECO:0000313" key="2">
    <source>
        <dbReference type="Proteomes" id="UP001320706"/>
    </source>
</evidence>
<accession>A0ACC3S2H1</accession>
<sequence length="196" mass="21076">MSLHNPRQSASAVSHPGLSYRLPGLKRQPPALGGWSHEGCVTRAKIGRHTAGSPVDRGPYRRCKPSQKTVERAKSYPHNHNLPDLSGGRDTDSVPIRPAGFRDELLYLTIYFVPCGANASGCDLPGATRLGCILVTAALAMRLGAAPNCKRLLGWAWPQSVVDVPWQTVDLVCVPSIRPESANDLCKATPSLLVPP</sequence>
<dbReference type="Proteomes" id="UP001320706">
    <property type="component" value="Unassembled WGS sequence"/>
</dbReference>
<organism evidence="1 2">
    <name type="scientific">Zalaria obscura</name>
    <dbReference type="NCBI Taxonomy" id="2024903"/>
    <lineage>
        <taxon>Eukaryota</taxon>
        <taxon>Fungi</taxon>
        <taxon>Dikarya</taxon>
        <taxon>Ascomycota</taxon>
        <taxon>Pezizomycotina</taxon>
        <taxon>Dothideomycetes</taxon>
        <taxon>Dothideomycetidae</taxon>
        <taxon>Dothideales</taxon>
        <taxon>Zalariaceae</taxon>
        <taxon>Zalaria</taxon>
    </lineage>
</organism>
<gene>
    <name evidence="1" type="ORF">M8818_007676</name>
</gene>
<dbReference type="EMBL" id="JAMKPW020000044">
    <property type="protein sequence ID" value="KAK8192506.1"/>
    <property type="molecule type" value="Genomic_DNA"/>
</dbReference>
<reference evidence="1" key="1">
    <citation type="submission" date="2024-02" db="EMBL/GenBank/DDBJ databases">
        <title>Metagenome Assembled Genome of Zalaria obscura JY119.</title>
        <authorList>
            <person name="Vighnesh L."/>
            <person name="Jagadeeshwari U."/>
            <person name="Venkata Ramana C."/>
            <person name="Sasikala C."/>
        </authorList>
    </citation>
    <scope>NUCLEOTIDE SEQUENCE</scope>
    <source>
        <strain evidence="1">JY119</strain>
    </source>
</reference>
<proteinExistence type="predicted"/>